<protein>
    <submittedName>
        <fullName evidence="3">Transcriptional regulator</fullName>
    </submittedName>
</protein>
<organism evidence="3 4">
    <name type="scientific">Candidatus Korarchaeum cryptofilum</name>
    <dbReference type="NCBI Taxonomy" id="498846"/>
    <lineage>
        <taxon>Archaea</taxon>
        <taxon>Thermoproteota</taxon>
        <taxon>Candidatus Korarchaeia</taxon>
        <taxon>Candidatus Korarchaeales</taxon>
        <taxon>Candidatus Korarchaeaceae</taxon>
        <taxon>Candidatus Korarchaeum</taxon>
    </lineage>
</organism>
<feature type="domain" description="PF0610-like rubredoxin-like zinc beta-ribbon C-terminal" evidence="2">
    <location>
        <begin position="67"/>
        <end position="104"/>
    </location>
</feature>
<name>A0A429G955_9CREN</name>
<evidence type="ECO:0000313" key="3">
    <source>
        <dbReference type="EMBL" id="RSN70349.1"/>
    </source>
</evidence>
<dbReference type="AlphaFoldDB" id="A0A429G955"/>
<evidence type="ECO:0000259" key="2">
    <source>
        <dbReference type="Pfam" id="PF23470"/>
    </source>
</evidence>
<sequence>MDSPVLRLSFRERIMELLMTSSEPLSVNEIARILEIDPSQSWEIYDHLEHIARTVRAKYGKLLLMDPPYCKKCGYVFKDLKKPKKPSRCPRCGSEWIEPPRFIIK</sequence>
<dbReference type="PANTHER" id="PTHR40663:SF2">
    <property type="entry name" value="TRANSCRIPTIONAL REGULATOR"/>
    <property type="match status" value="1"/>
</dbReference>
<dbReference type="InterPro" id="IPR036390">
    <property type="entry name" value="WH_DNA-bd_sf"/>
</dbReference>
<dbReference type="SUPFAM" id="SSF46785">
    <property type="entry name" value="Winged helix' DNA-binding domain"/>
    <property type="match status" value="1"/>
</dbReference>
<dbReference type="PANTHER" id="PTHR40663">
    <property type="match status" value="1"/>
</dbReference>
<gene>
    <name evidence="3" type="ORF">D9Q81_01255</name>
</gene>
<dbReference type="Pfam" id="PF23470">
    <property type="entry name" value="Zn_ribbon_PF0610"/>
    <property type="match status" value="1"/>
</dbReference>
<reference evidence="3 4" key="1">
    <citation type="submission" date="2018-10" db="EMBL/GenBank/DDBJ databases">
        <title>Co-occurring genomic capacity for anaerobic methane metabolism and dissimilatory sulfite reduction discovered in the Korarchaeota.</title>
        <authorList>
            <person name="Mckay L.J."/>
            <person name="Dlakic M."/>
            <person name="Fields M.W."/>
            <person name="Delmont T.O."/>
            <person name="Eren A.M."/>
            <person name="Jay Z.J."/>
            <person name="Klingelsmith K.B."/>
            <person name="Rusch D.B."/>
            <person name="Inskeep W.P."/>
        </authorList>
    </citation>
    <scope>NUCLEOTIDE SEQUENCE [LARGE SCALE GENOMIC DNA]</scope>
    <source>
        <strain evidence="3 4">WS</strain>
    </source>
</reference>
<dbReference type="EMBL" id="RCOR01000009">
    <property type="protein sequence ID" value="RSN70349.1"/>
    <property type="molecule type" value="Genomic_DNA"/>
</dbReference>
<dbReference type="Pfam" id="PF21476">
    <property type="entry name" value="PF0610-like_N"/>
    <property type="match status" value="1"/>
</dbReference>
<dbReference type="InterPro" id="IPR038767">
    <property type="entry name" value="PF0610-like"/>
</dbReference>
<dbReference type="Proteomes" id="UP000278149">
    <property type="component" value="Unassembled WGS sequence"/>
</dbReference>
<dbReference type="InterPro" id="IPR049159">
    <property type="entry name" value="PF0610-like_wHTH_N"/>
</dbReference>
<dbReference type="RefSeq" id="WP_125740656.1">
    <property type="nucleotide sequence ID" value="NZ_RCOR01000009.1"/>
</dbReference>
<dbReference type="InterPro" id="IPR057022">
    <property type="entry name" value="PF0610-like_Zn_ribbon_C"/>
</dbReference>
<comment type="caution">
    <text evidence="3">The sequence shown here is derived from an EMBL/GenBank/DDBJ whole genome shotgun (WGS) entry which is preliminary data.</text>
</comment>
<accession>A0A429G955</accession>
<evidence type="ECO:0000259" key="1">
    <source>
        <dbReference type="Pfam" id="PF21476"/>
    </source>
</evidence>
<feature type="domain" description="PF0610-like winged HTH N-terminal" evidence="1">
    <location>
        <begin position="10"/>
        <end position="63"/>
    </location>
</feature>
<proteinExistence type="predicted"/>
<evidence type="ECO:0000313" key="4">
    <source>
        <dbReference type="Proteomes" id="UP000278149"/>
    </source>
</evidence>